<feature type="non-terminal residue" evidence="2">
    <location>
        <position position="47"/>
    </location>
</feature>
<feature type="non-terminal residue" evidence="2">
    <location>
        <position position="1"/>
    </location>
</feature>
<proteinExistence type="predicted"/>
<reference evidence="2" key="1">
    <citation type="journal article" date="2011" name="Nat. Biotechnol.">
        <title>Genome sequencing and comparison of two nonhuman primate animal models, the cynomolgus and Chinese rhesus macaques.</title>
        <authorList>
            <person name="Yan G."/>
            <person name="Zhang G."/>
            <person name="Fang X."/>
            <person name="Zhang Y."/>
            <person name="Li C."/>
            <person name="Ling F."/>
            <person name="Cooper D.N."/>
            <person name="Li Q."/>
            <person name="Li Y."/>
            <person name="van Gool A.J."/>
            <person name="Du H."/>
            <person name="Chen J."/>
            <person name="Chen R."/>
            <person name="Zhang P."/>
            <person name="Huang Z."/>
            <person name="Thompson J.R."/>
            <person name="Meng Y."/>
            <person name="Bai Y."/>
            <person name="Wang J."/>
            <person name="Zhuo M."/>
            <person name="Wang T."/>
            <person name="Huang Y."/>
            <person name="Wei L."/>
            <person name="Li J."/>
            <person name="Wang Z."/>
            <person name="Hu H."/>
            <person name="Yang P."/>
            <person name="Le L."/>
            <person name="Stenson P.D."/>
            <person name="Li B."/>
            <person name="Liu X."/>
            <person name="Ball E.V."/>
            <person name="An N."/>
            <person name="Huang Q."/>
            <person name="Zhang Y."/>
            <person name="Fan W."/>
            <person name="Zhang X."/>
            <person name="Li Y."/>
            <person name="Wang W."/>
            <person name="Katze M.G."/>
            <person name="Su B."/>
            <person name="Nielsen R."/>
            <person name="Yang H."/>
            <person name="Wang J."/>
            <person name="Wang X."/>
            <person name="Wang J."/>
        </authorList>
    </citation>
    <scope>NUCLEOTIDE SEQUENCE [LARGE SCALE GENOMIC DNA]</scope>
    <source>
        <strain evidence="2">CE-4</strain>
    </source>
</reference>
<gene>
    <name evidence="2" type="ORF">EGM_02679</name>
</gene>
<organism>
    <name type="scientific">Macaca fascicularis</name>
    <name type="common">Crab-eating macaque</name>
    <name type="synonym">Cynomolgus monkey</name>
    <dbReference type="NCBI Taxonomy" id="9541"/>
    <lineage>
        <taxon>Eukaryota</taxon>
        <taxon>Metazoa</taxon>
        <taxon>Chordata</taxon>
        <taxon>Craniata</taxon>
        <taxon>Vertebrata</taxon>
        <taxon>Euteleostomi</taxon>
        <taxon>Mammalia</taxon>
        <taxon>Eutheria</taxon>
        <taxon>Euarchontoglires</taxon>
        <taxon>Primates</taxon>
        <taxon>Haplorrhini</taxon>
        <taxon>Catarrhini</taxon>
        <taxon>Cercopithecidae</taxon>
        <taxon>Cercopithecinae</taxon>
        <taxon>Macaca</taxon>
    </lineage>
</organism>
<evidence type="ECO:0000313" key="2">
    <source>
        <dbReference type="EMBL" id="EHH65831.1"/>
    </source>
</evidence>
<feature type="region of interest" description="Disordered" evidence="1">
    <location>
        <begin position="1"/>
        <end position="32"/>
    </location>
</feature>
<sequence length="47" mass="4982">TGSHSGAQAGVRYRDHDSLQPQPPGLKDGSPMAALMFTGRLRVGDMN</sequence>
<accession>G7PFE7</accession>
<dbReference type="EMBL" id="CM001285">
    <property type="protein sequence ID" value="EHH65831.1"/>
    <property type="molecule type" value="Genomic_DNA"/>
</dbReference>
<name>G7PFE7_MACFA</name>
<evidence type="ECO:0000256" key="1">
    <source>
        <dbReference type="SAM" id="MobiDB-lite"/>
    </source>
</evidence>
<dbReference type="AlphaFoldDB" id="G7PFE7"/>
<protein>
    <submittedName>
        <fullName evidence="2">Uncharacterized protein</fullName>
    </submittedName>
</protein>
<dbReference type="Proteomes" id="UP000009130">
    <property type="component" value="Chromosome 10"/>
</dbReference>